<protein>
    <submittedName>
        <fullName evidence="1">Uncharacterized protein</fullName>
    </submittedName>
</protein>
<gene>
    <name evidence="1" type="ordered locus">SGRA_3711</name>
</gene>
<sequence>MSVFLLSLHLFWGCPSLRLGRAIAQLAARSALQRLRRFGLPPAAALLQPLSLLSADKSTANRGAV</sequence>
<proteinExistence type="predicted"/>
<evidence type="ECO:0000313" key="2">
    <source>
        <dbReference type="Proteomes" id="UP000007519"/>
    </source>
</evidence>
<dbReference type="EMBL" id="CP002831">
    <property type="protein sequence ID" value="AFC26427.1"/>
    <property type="molecule type" value="Genomic_DNA"/>
</dbReference>
<reference evidence="1 2" key="1">
    <citation type="journal article" date="2012" name="Stand. Genomic Sci.">
        <title>Complete genome sequencing and analysis of Saprospira grandis str. Lewin, a predatory marine bacterium.</title>
        <authorList>
            <person name="Saw J.H."/>
            <person name="Yuryev A."/>
            <person name="Kanbe M."/>
            <person name="Hou S."/>
            <person name="Young A.G."/>
            <person name="Aizawa S."/>
            <person name="Alam M."/>
        </authorList>
    </citation>
    <scope>NUCLEOTIDE SEQUENCE [LARGE SCALE GENOMIC DNA]</scope>
    <source>
        <strain evidence="1 2">Lewin</strain>
    </source>
</reference>
<dbReference type="HOGENOM" id="CLU_2847356_0_0_10"/>
<dbReference type="KEGG" id="sgn:SGRA_3711"/>
<evidence type="ECO:0000313" key="1">
    <source>
        <dbReference type="EMBL" id="AFC26427.1"/>
    </source>
</evidence>
<organism evidence="1 2">
    <name type="scientific">Saprospira grandis (strain Lewin)</name>
    <dbReference type="NCBI Taxonomy" id="984262"/>
    <lineage>
        <taxon>Bacteria</taxon>
        <taxon>Pseudomonadati</taxon>
        <taxon>Bacteroidota</taxon>
        <taxon>Saprospiria</taxon>
        <taxon>Saprospirales</taxon>
        <taxon>Saprospiraceae</taxon>
        <taxon>Saprospira</taxon>
    </lineage>
</organism>
<keyword evidence="2" id="KW-1185">Reference proteome</keyword>
<dbReference type="Proteomes" id="UP000007519">
    <property type="component" value="Chromosome"/>
</dbReference>
<dbReference type="AlphaFoldDB" id="H6L6Z7"/>
<accession>H6L6Z7</accession>
<name>H6L6Z7_SAPGL</name>